<evidence type="ECO:0000313" key="2">
    <source>
        <dbReference type="Proteomes" id="UP000094412"/>
    </source>
</evidence>
<proteinExistence type="predicted"/>
<accession>A0A1C2DDK0</accession>
<dbReference type="EMBL" id="MDEO01000036">
    <property type="protein sequence ID" value="OCX12819.1"/>
    <property type="molecule type" value="Genomic_DNA"/>
</dbReference>
<protein>
    <recommendedName>
        <fullName evidence="3">Nucleotidyltransferase family protein</fullName>
    </recommendedName>
</protein>
<dbReference type="InterPro" id="IPR009267">
    <property type="entry name" value="NTP_transf_6"/>
</dbReference>
<name>A0A1C2DDK0_9HYPH</name>
<dbReference type="Proteomes" id="UP000094412">
    <property type="component" value="Unassembled WGS sequence"/>
</dbReference>
<organism evidence="1 2">
    <name type="scientific">Mesorhizobium hungaricum</name>
    <dbReference type="NCBI Taxonomy" id="1566387"/>
    <lineage>
        <taxon>Bacteria</taxon>
        <taxon>Pseudomonadati</taxon>
        <taxon>Pseudomonadota</taxon>
        <taxon>Alphaproteobacteria</taxon>
        <taxon>Hyphomicrobiales</taxon>
        <taxon>Phyllobacteriaceae</taxon>
        <taxon>Mesorhizobium</taxon>
    </lineage>
</organism>
<evidence type="ECO:0000313" key="1">
    <source>
        <dbReference type="EMBL" id="OCX12819.1"/>
    </source>
</evidence>
<keyword evidence="2" id="KW-1185">Reference proteome</keyword>
<dbReference type="PANTHER" id="PTHR39166:SF1">
    <property type="entry name" value="BLL1166 PROTEIN"/>
    <property type="match status" value="1"/>
</dbReference>
<gene>
    <name evidence="1" type="ORF">QV13_24865</name>
</gene>
<dbReference type="STRING" id="1566387.QV13_24865"/>
<sequence length="200" mass="22468">MNHLRHSGLPFAEQVAALDLILRADPIVWEALERARDLDLPDGMIVSGAIYNTVWNSLTGRPAGYGIKDIDLFYCDGSDLSYDAEDVIIRRATRHFAGLPLPVEVRNQARVHLWYPDRFGRTCPAYRSSAEPLDHFASRTHSVGVRLTSTATLAVTAPFGLDDIFSFRIVPNRVTDNRETHEAKGRRAVALWPELSVMPW</sequence>
<reference evidence="1 2" key="1">
    <citation type="submission" date="2016-08" db="EMBL/GenBank/DDBJ databases">
        <title>Whole genome sequence of Mesorhizobium sp. strain UASWS1009 isolated from industrial sewage.</title>
        <authorList>
            <person name="Crovadore J."/>
            <person name="Calmin G."/>
            <person name="Chablais R."/>
            <person name="Cochard B."/>
            <person name="Lefort F."/>
        </authorList>
    </citation>
    <scope>NUCLEOTIDE SEQUENCE [LARGE SCALE GENOMIC DNA]</scope>
    <source>
        <strain evidence="1 2">UASWS1009</strain>
    </source>
</reference>
<dbReference type="AlphaFoldDB" id="A0A1C2DDK0"/>
<dbReference type="Pfam" id="PF06042">
    <property type="entry name" value="NTP_transf_6"/>
    <property type="match status" value="1"/>
</dbReference>
<comment type="caution">
    <text evidence="1">The sequence shown here is derived from an EMBL/GenBank/DDBJ whole genome shotgun (WGS) entry which is preliminary data.</text>
</comment>
<evidence type="ECO:0008006" key="3">
    <source>
        <dbReference type="Google" id="ProtNLM"/>
    </source>
</evidence>
<dbReference type="RefSeq" id="WP_024924232.1">
    <property type="nucleotide sequence ID" value="NZ_MDEO01000036.1"/>
</dbReference>
<dbReference type="PANTHER" id="PTHR39166">
    <property type="entry name" value="BLL1166 PROTEIN"/>
    <property type="match status" value="1"/>
</dbReference>
<dbReference type="OrthoDB" id="9805247at2"/>